<evidence type="ECO:0000313" key="2">
    <source>
        <dbReference type="EMBL" id="KAF1925071.1"/>
    </source>
</evidence>
<dbReference type="InterPro" id="IPR039261">
    <property type="entry name" value="FNR_nucleotide-bd"/>
</dbReference>
<protein>
    <recommendedName>
        <fullName evidence="1">FAD-binding FR-type domain-containing protein</fullName>
    </recommendedName>
</protein>
<name>A0A6A5RA46_9PLEO</name>
<dbReference type="PROSITE" id="PS51384">
    <property type="entry name" value="FAD_FR"/>
    <property type="match status" value="1"/>
</dbReference>
<evidence type="ECO:0000313" key="3">
    <source>
        <dbReference type="Proteomes" id="UP000800082"/>
    </source>
</evidence>
<dbReference type="Proteomes" id="UP000800082">
    <property type="component" value="Unassembled WGS sequence"/>
</dbReference>
<dbReference type="PANTHER" id="PTHR42815:SF2">
    <property type="entry name" value="FAD-BINDING, PUTATIVE (AFU_ORTHOLOGUE AFUA_6G07600)-RELATED"/>
    <property type="match status" value="1"/>
</dbReference>
<dbReference type="Gene3D" id="2.30.110.10">
    <property type="entry name" value="Electron Transport, Fmn-binding Protein, Chain A"/>
    <property type="match status" value="1"/>
</dbReference>
<reference evidence="2" key="1">
    <citation type="journal article" date="2020" name="Stud. Mycol.">
        <title>101 Dothideomycetes genomes: a test case for predicting lifestyles and emergence of pathogens.</title>
        <authorList>
            <person name="Haridas S."/>
            <person name="Albert R."/>
            <person name="Binder M."/>
            <person name="Bloem J."/>
            <person name="Labutti K."/>
            <person name="Salamov A."/>
            <person name="Andreopoulos B."/>
            <person name="Baker S."/>
            <person name="Barry K."/>
            <person name="Bills G."/>
            <person name="Bluhm B."/>
            <person name="Cannon C."/>
            <person name="Castanera R."/>
            <person name="Culley D."/>
            <person name="Daum C."/>
            <person name="Ezra D."/>
            <person name="Gonzalez J."/>
            <person name="Henrissat B."/>
            <person name="Kuo A."/>
            <person name="Liang C."/>
            <person name="Lipzen A."/>
            <person name="Lutzoni F."/>
            <person name="Magnuson J."/>
            <person name="Mondo S."/>
            <person name="Nolan M."/>
            <person name="Ohm R."/>
            <person name="Pangilinan J."/>
            <person name="Park H.-J."/>
            <person name="Ramirez L."/>
            <person name="Alfaro M."/>
            <person name="Sun H."/>
            <person name="Tritt A."/>
            <person name="Yoshinaga Y."/>
            <person name="Zwiers L.-H."/>
            <person name="Turgeon B."/>
            <person name="Goodwin S."/>
            <person name="Spatafora J."/>
            <person name="Crous P."/>
            <person name="Grigoriev I."/>
        </authorList>
    </citation>
    <scope>NUCLEOTIDE SEQUENCE</scope>
    <source>
        <strain evidence="2">CBS 183.55</strain>
    </source>
</reference>
<dbReference type="Gene3D" id="2.40.30.10">
    <property type="entry name" value="Translation factors"/>
    <property type="match status" value="1"/>
</dbReference>
<dbReference type="GO" id="GO:0016491">
    <property type="term" value="F:oxidoreductase activity"/>
    <property type="evidence" value="ECO:0007669"/>
    <property type="project" value="InterPro"/>
</dbReference>
<proteinExistence type="predicted"/>
<organism evidence="2 3">
    <name type="scientific">Didymella exigua CBS 183.55</name>
    <dbReference type="NCBI Taxonomy" id="1150837"/>
    <lineage>
        <taxon>Eukaryota</taxon>
        <taxon>Fungi</taxon>
        <taxon>Dikarya</taxon>
        <taxon>Ascomycota</taxon>
        <taxon>Pezizomycotina</taxon>
        <taxon>Dothideomycetes</taxon>
        <taxon>Pleosporomycetidae</taxon>
        <taxon>Pleosporales</taxon>
        <taxon>Pleosporineae</taxon>
        <taxon>Didymellaceae</taxon>
        <taxon>Didymella</taxon>
    </lineage>
</organism>
<dbReference type="SUPFAM" id="SSF52343">
    <property type="entry name" value="Ferredoxin reductase-like, C-terminal NADP-linked domain"/>
    <property type="match status" value="1"/>
</dbReference>
<dbReference type="Gene3D" id="3.40.50.80">
    <property type="entry name" value="Nucleotide-binding domain of ferredoxin-NADP reductase (FNR) module"/>
    <property type="match status" value="1"/>
</dbReference>
<evidence type="ECO:0000259" key="1">
    <source>
        <dbReference type="PROSITE" id="PS51384"/>
    </source>
</evidence>
<dbReference type="OrthoDB" id="436496at2759"/>
<dbReference type="RefSeq" id="XP_033445323.1">
    <property type="nucleotide sequence ID" value="XM_033596734.1"/>
</dbReference>
<feature type="domain" description="FAD-binding FR-type" evidence="1">
    <location>
        <begin position="351"/>
        <end position="471"/>
    </location>
</feature>
<accession>A0A6A5RA46</accession>
<sequence>MAFSTAMDWSKGEAKMHSLLHVPPQDNPTSTMLTPQASFMLQRAPLLAFGTLDNEARPWTALWGGAPGFSGPIGDDFVGTRTLVDGKYDPVVQALVGGGEKGEMVRPEGEGKMISGLALDLVTRKRVKLAGKMAAGSLRSVEVEVEEGAESPADAPPTQDQIQLVTEIEQSMGNCPKYMNQYEIHPALLAPSVLSSGPSLSPEAASLVERADMLFLSTSGGADMDTNHRGGAPGFIRTISASRIVYPEYSGNRLYQSLGNLQLNPLIGVTIPDFETGNVLYTTGRASILIGPDAEKMIPGINLAVDITLTETRLVKHGLAFRGTLRPNGHSPYNPRARHLAREASLLESPSQTKSARLVATQLLAPDVARVTFSVPGGLAYRPGQWIALSFSEELGLGYSHMRDDDPRSLNDDLVRTFTISSAPSAAGSGDDSFALTLRRVGRVTAHLFQQSPRAGSAVPILGVGGEFTIKQGAGVTPFVAGGVGITPLLGQLGGLVLERDRFVLFWAVRAGDVGVVGDVLERCPELAGVGEVFVTGSSEAGRREWDGVRRAGVSVQFRRLGESDLDVVRAERWYLCAGKAFREQVLSWLPGREVVFEDFGY</sequence>
<dbReference type="InterPro" id="IPR017927">
    <property type="entry name" value="FAD-bd_FR_type"/>
</dbReference>
<dbReference type="InterPro" id="IPR012349">
    <property type="entry name" value="Split_barrel_FMN-bd"/>
</dbReference>
<keyword evidence="3" id="KW-1185">Reference proteome</keyword>
<dbReference type="InterPro" id="IPR017938">
    <property type="entry name" value="Riboflavin_synthase-like_b-brl"/>
</dbReference>
<dbReference type="EMBL" id="ML978987">
    <property type="protein sequence ID" value="KAF1925071.1"/>
    <property type="molecule type" value="Genomic_DNA"/>
</dbReference>
<dbReference type="SUPFAM" id="SSF63380">
    <property type="entry name" value="Riboflavin synthase domain-like"/>
    <property type="match status" value="1"/>
</dbReference>
<dbReference type="GeneID" id="54354401"/>
<gene>
    <name evidence="2" type="ORF">M421DRAFT_70768</name>
</gene>
<dbReference type="PANTHER" id="PTHR42815">
    <property type="entry name" value="FAD-BINDING, PUTATIVE (AFU_ORTHOLOGUE AFUA_6G07600)-RELATED"/>
    <property type="match status" value="1"/>
</dbReference>
<dbReference type="AlphaFoldDB" id="A0A6A5RA46"/>